<feature type="region of interest" description="Disordered" evidence="1">
    <location>
        <begin position="123"/>
        <end position="279"/>
    </location>
</feature>
<feature type="compositionally biased region" description="Polar residues" evidence="1">
    <location>
        <begin position="335"/>
        <end position="349"/>
    </location>
</feature>
<feature type="chain" id="PRO_5042856316" evidence="2">
    <location>
        <begin position="19"/>
        <end position="524"/>
    </location>
</feature>
<dbReference type="AlphaFoldDB" id="A0AAN8X4G7"/>
<protein>
    <submittedName>
        <fullName evidence="3">Uncharacterized protein</fullName>
    </submittedName>
</protein>
<keyword evidence="4" id="KW-1185">Reference proteome</keyword>
<proteinExistence type="predicted"/>
<keyword evidence="2" id="KW-0732">Signal</keyword>
<feature type="compositionally biased region" description="Polar residues" evidence="1">
    <location>
        <begin position="233"/>
        <end position="245"/>
    </location>
</feature>
<name>A0AAN8X4G7_HALRR</name>
<sequence length="524" mass="53115">MRLLPIVLIICAASAASGLNFNIFRWPSFNLNKGGGGGSGGGGYGGGGYGGGGGGGYSSSGGGGGGKGGFRVPSALRGLQKLKSQAFTSLRNLKAPIIEGIRNLKSQVFELKGNLLNSAGSIFNKGNSGGGQSSYYRRPPSHYGGGDNNNNGYFQVSYQEPSAPSTGYGAPQAPSTGYGAPQAPSTEYGAPQAPSSSYGAPQGPAPQAPSTGYGAPQGPAPQAPATGYGVPQGSANTLAAQQAAPTTGFRPSAPAPSGNYNPAPLQNSFAAPSAPAANNYNTQANTAQQQQQSHINAPLSAAMAMGHLLKEDEVVKGTGQAAAPQWRPVVGSPAVSPSTDVQAPASVTQSVPVQNTAPRGVGGLTAGTEDPLFINLDGVGAVENNDVSGTLAASTNVRTINPVAVNSNDNLVISPTEDILLVDKGSPDAAAKALSKVVDAALLINEAPTTNDLTGLRAGSGGRLQEDLVLIEQRENFGNELDLTSLRPGQSSNMMFSGLMEELRLNTLIALIRRANLEAMLTTE</sequence>
<reference evidence="3 4" key="1">
    <citation type="submission" date="2023-11" db="EMBL/GenBank/DDBJ databases">
        <title>Halocaridina rubra genome assembly.</title>
        <authorList>
            <person name="Smith C."/>
        </authorList>
    </citation>
    <scope>NUCLEOTIDE SEQUENCE [LARGE SCALE GENOMIC DNA]</scope>
    <source>
        <strain evidence="3">EP-1</strain>
        <tissue evidence="3">Whole</tissue>
    </source>
</reference>
<dbReference type="Proteomes" id="UP001381693">
    <property type="component" value="Unassembled WGS sequence"/>
</dbReference>
<accession>A0AAN8X4G7</accession>
<organism evidence="3 4">
    <name type="scientific">Halocaridina rubra</name>
    <name type="common">Hawaiian red shrimp</name>
    <dbReference type="NCBI Taxonomy" id="373956"/>
    <lineage>
        <taxon>Eukaryota</taxon>
        <taxon>Metazoa</taxon>
        <taxon>Ecdysozoa</taxon>
        <taxon>Arthropoda</taxon>
        <taxon>Crustacea</taxon>
        <taxon>Multicrustacea</taxon>
        <taxon>Malacostraca</taxon>
        <taxon>Eumalacostraca</taxon>
        <taxon>Eucarida</taxon>
        <taxon>Decapoda</taxon>
        <taxon>Pleocyemata</taxon>
        <taxon>Caridea</taxon>
        <taxon>Atyoidea</taxon>
        <taxon>Atyidae</taxon>
        <taxon>Halocaridina</taxon>
    </lineage>
</organism>
<feature type="compositionally biased region" description="Polar residues" evidence="1">
    <location>
        <begin position="153"/>
        <end position="165"/>
    </location>
</feature>
<evidence type="ECO:0000256" key="2">
    <source>
        <dbReference type="SAM" id="SignalP"/>
    </source>
</evidence>
<evidence type="ECO:0000256" key="1">
    <source>
        <dbReference type="SAM" id="MobiDB-lite"/>
    </source>
</evidence>
<evidence type="ECO:0000313" key="3">
    <source>
        <dbReference type="EMBL" id="KAK7076352.1"/>
    </source>
</evidence>
<gene>
    <name evidence="3" type="ORF">SK128_023134</name>
</gene>
<feature type="signal peptide" evidence="2">
    <location>
        <begin position="1"/>
        <end position="18"/>
    </location>
</feature>
<comment type="caution">
    <text evidence="3">The sequence shown here is derived from an EMBL/GenBank/DDBJ whole genome shotgun (WGS) entry which is preliminary data.</text>
</comment>
<feature type="compositionally biased region" description="Low complexity" evidence="1">
    <location>
        <begin position="267"/>
        <end position="279"/>
    </location>
</feature>
<feature type="region of interest" description="Disordered" evidence="1">
    <location>
        <begin position="319"/>
        <end position="349"/>
    </location>
</feature>
<feature type="compositionally biased region" description="Low complexity" evidence="1">
    <location>
        <begin position="208"/>
        <end position="217"/>
    </location>
</feature>
<evidence type="ECO:0000313" key="4">
    <source>
        <dbReference type="Proteomes" id="UP001381693"/>
    </source>
</evidence>
<dbReference type="EMBL" id="JAXCGZ010009713">
    <property type="protein sequence ID" value="KAK7076352.1"/>
    <property type="molecule type" value="Genomic_DNA"/>
</dbReference>
<feature type="non-terminal residue" evidence="3">
    <location>
        <position position="524"/>
    </location>
</feature>